<dbReference type="InterPro" id="IPR025860">
    <property type="entry name" value="Prion_N"/>
</dbReference>
<dbReference type="Pfam" id="PF11587">
    <property type="entry name" value="Prion_bPrPp"/>
    <property type="match status" value="1"/>
</dbReference>
<dbReference type="PANTHER" id="PTHR15506:SF2">
    <property type="entry name" value="MAJOR PRION PROTEIN"/>
    <property type="match status" value="1"/>
</dbReference>
<keyword evidence="11" id="KW-0862">Zinc</keyword>
<dbReference type="RefSeq" id="XP_004645008.1">
    <property type="nucleotide sequence ID" value="XM_004644951.2"/>
</dbReference>
<keyword evidence="16" id="KW-1015">Disulfide bond</keyword>
<organism evidence="23 24">
    <name type="scientific">Octodon degus</name>
    <name type="common">Degu</name>
    <name type="synonym">Sciurus degus</name>
    <dbReference type="NCBI Taxonomy" id="10160"/>
    <lineage>
        <taxon>Eukaryota</taxon>
        <taxon>Metazoa</taxon>
        <taxon>Chordata</taxon>
        <taxon>Craniata</taxon>
        <taxon>Vertebrata</taxon>
        <taxon>Euteleostomi</taxon>
        <taxon>Mammalia</taxon>
        <taxon>Eutheria</taxon>
        <taxon>Euarchontoglires</taxon>
        <taxon>Glires</taxon>
        <taxon>Rodentia</taxon>
        <taxon>Hystricomorpha</taxon>
        <taxon>Octodontidae</taxon>
        <taxon>Octodon</taxon>
    </lineage>
</organism>
<evidence type="ECO:0000256" key="11">
    <source>
        <dbReference type="ARBA" id="ARBA00022833"/>
    </source>
</evidence>
<keyword evidence="14" id="KW-0034">Amyloid</keyword>
<evidence type="ECO:0000256" key="13">
    <source>
        <dbReference type="ARBA" id="ARBA00023034"/>
    </source>
</evidence>
<evidence type="ECO:0000256" key="18">
    <source>
        <dbReference type="ARBA" id="ARBA00023288"/>
    </source>
</evidence>
<keyword evidence="5" id="KW-1003">Cell membrane</keyword>
<evidence type="ECO:0000256" key="6">
    <source>
        <dbReference type="ARBA" id="ARBA00022622"/>
    </source>
</evidence>
<evidence type="ECO:0000256" key="8">
    <source>
        <dbReference type="ARBA" id="ARBA00022723"/>
    </source>
</evidence>
<name>A0A6P3FQR4_OCTDE</name>
<evidence type="ECO:0000256" key="4">
    <source>
        <dbReference type="ARBA" id="ARBA00021648"/>
    </source>
</evidence>
<keyword evidence="7" id="KW-0640">Prion</keyword>
<dbReference type="InterPro" id="IPR022416">
    <property type="entry name" value="Prion/Doppel_prot_b-ribbon_dom"/>
</dbReference>
<feature type="domain" description="Major prion protein N-terminal" evidence="22">
    <location>
        <begin position="1"/>
        <end position="26"/>
    </location>
</feature>
<keyword evidence="6" id="KW-0336">GPI-anchor</keyword>
<keyword evidence="8" id="KW-0479">Metal-binding</keyword>
<reference evidence="24" key="1">
    <citation type="submission" date="2025-08" db="UniProtKB">
        <authorList>
            <consortium name="RefSeq"/>
        </authorList>
    </citation>
    <scope>IDENTIFICATION</scope>
</reference>
<accession>A0A6P3FQR4</accession>
<evidence type="ECO:0000313" key="24">
    <source>
        <dbReference type="RefSeq" id="XP_004645008.1"/>
    </source>
</evidence>
<feature type="compositionally biased region" description="Gly residues" evidence="19">
    <location>
        <begin position="50"/>
        <end position="67"/>
    </location>
</feature>
<evidence type="ECO:0000259" key="22">
    <source>
        <dbReference type="Pfam" id="PF11587"/>
    </source>
</evidence>
<dbReference type="GeneID" id="101577537"/>
<dbReference type="FunFam" id="1.10.790.10:FF:000001">
    <property type="entry name" value="Major prion protein"/>
    <property type="match status" value="1"/>
</dbReference>
<dbReference type="GO" id="GO:0005794">
    <property type="term" value="C:Golgi apparatus"/>
    <property type="evidence" value="ECO:0007669"/>
    <property type="project" value="UniProtKB-SubCell"/>
</dbReference>
<keyword evidence="13" id="KW-0333">Golgi apparatus</keyword>
<evidence type="ECO:0000256" key="3">
    <source>
        <dbReference type="ARBA" id="ARBA00009910"/>
    </source>
</evidence>
<feature type="domain" description="Prion/Doppel protein beta-ribbon" evidence="21">
    <location>
        <begin position="108"/>
        <end position="223"/>
    </location>
</feature>
<dbReference type="InterPro" id="IPR000817">
    <property type="entry name" value="Prion"/>
</dbReference>
<dbReference type="AlphaFoldDB" id="A0A6P3FQR4"/>
<evidence type="ECO:0000256" key="16">
    <source>
        <dbReference type="ARBA" id="ARBA00023157"/>
    </source>
</evidence>
<evidence type="ECO:0000313" key="23">
    <source>
        <dbReference type="Proteomes" id="UP000515203"/>
    </source>
</evidence>
<dbReference type="InterPro" id="IPR036924">
    <property type="entry name" value="Prion/Doppel_b-ribbon_dom_sf"/>
</dbReference>
<feature type="chain" id="PRO_5027888059" description="Major prion protein" evidence="20">
    <location>
        <begin position="23"/>
        <end position="225"/>
    </location>
</feature>
<keyword evidence="12" id="KW-0186">Copper</keyword>
<keyword evidence="15" id="KW-0472">Membrane</keyword>
<keyword evidence="10" id="KW-0677">Repeat</keyword>
<evidence type="ECO:0000256" key="2">
    <source>
        <dbReference type="ARBA" id="ARBA00004609"/>
    </source>
</evidence>
<dbReference type="SUPFAM" id="SSF54098">
    <property type="entry name" value="Prion-like"/>
    <property type="match status" value="1"/>
</dbReference>
<comment type="subcellular location">
    <subcellularLocation>
        <location evidence="2">Cell membrane</location>
        <topology evidence="2">Lipid-anchor</topology>
        <topology evidence="2">GPI-anchor</topology>
    </subcellularLocation>
    <subcellularLocation>
        <location evidence="1">Golgi apparatus</location>
    </subcellularLocation>
</comment>
<dbReference type="PANTHER" id="PTHR15506">
    <property type="entry name" value="DOPPEL PRION"/>
    <property type="match status" value="1"/>
</dbReference>
<dbReference type="GO" id="GO:0098552">
    <property type="term" value="C:side of membrane"/>
    <property type="evidence" value="ECO:0007669"/>
    <property type="project" value="UniProtKB-KW"/>
</dbReference>
<keyword evidence="17" id="KW-0325">Glycoprotein</keyword>
<keyword evidence="18" id="KW-0449">Lipoprotein</keyword>
<evidence type="ECO:0000256" key="17">
    <source>
        <dbReference type="ARBA" id="ARBA00023180"/>
    </source>
</evidence>
<keyword evidence="23" id="KW-1185">Reference proteome</keyword>
<evidence type="ECO:0000256" key="14">
    <source>
        <dbReference type="ARBA" id="ARBA00023087"/>
    </source>
</evidence>
<dbReference type="Gene3D" id="1.10.790.10">
    <property type="entry name" value="Prion/Doppel protein, beta-ribbon domain"/>
    <property type="match status" value="1"/>
</dbReference>
<keyword evidence="9 20" id="KW-0732">Signal</keyword>
<dbReference type="GO" id="GO:0005886">
    <property type="term" value="C:plasma membrane"/>
    <property type="evidence" value="ECO:0007669"/>
    <property type="project" value="UniProtKB-SubCell"/>
</dbReference>
<dbReference type="OrthoDB" id="9048788at2759"/>
<sequence length="225" mass="25066">MVKAGCWLLALFVALWIDTGLCKTRSKSGGGRSRGGSRSSSHSEGTWGQSHGGEWGQTRGGGGGHGGRTYSQWNKPSKPKTNMKHEAGDTAARAVVRGLGGYMLGRAMSRPHVRFGSDYEDLYYRKNMYRYPNRVSYKPVDQYRNQNSFVQDCVNVTIKRHTVATSTKGENFSETDVKIMERALQQMCTTQYQESQAYSYHAVAGVVLFSPPEILISFLIFLTVE</sequence>
<feature type="signal peptide" evidence="20">
    <location>
        <begin position="1"/>
        <end position="22"/>
    </location>
</feature>
<dbReference type="GO" id="GO:0051260">
    <property type="term" value="P:protein homooligomerization"/>
    <property type="evidence" value="ECO:0007669"/>
    <property type="project" value="InterPro"/>
</dbReference>
<gene>
    <name evidence="24" type="primary">LOC101577537</name>
</gene>
<dbReference type="InParanoid" id="A0A6P3FQR4"/>
<proteinExistence type="inferred from homology"/>
<feature type="region of interest" description="Disordered" evidence="19">
    <location>
        <begin position="25"/>
        <end position="87"/>
    </location>
</feature>
<evidence type="ECO:0000256" key="15">
    <source>
        <dbReference type="ARBA" id="ARBA00023136"/>
    </source>
</evidence>
<evidence type="ECO:0000259" key="21">
    <source>
        <dbReference type="Pfam" id="PF00377"/>
    </source>
</evidence>
<dbReference type="Pfam" id="PF00377">
    <property type="entry name" value="Prion"/>
    <property type="match status" value="1"/>
</dbReference>
<evidence type="ECO:0000256" key="5">
    <source>
        <dbReference type="ARBA" id="ARBA00022475"/>
    </source>
</evidence>
<evidence type="ECO:0000256" key="10">
    <source>
        <dbReference type="ARBA" id="ARBA00022737"/>
    </source>
</evidence>
<evidence type="ECO:0000256" key="20">
    <source>
        <dbReference type="SAM" id="SignalP"/>
    </source>
</evidence>
<evidence type="ECO:0000256" key="7">
    <source>
        <dbReference type="ARBA" id="ARBA00022678"/>
    </source>
</evidence>
<evidence type="ECO:0000256" key="12">
    <source>
        <dbReference type="ARBA" id="ARBA00023008"/>
    </source>
</evidence>
<dbReference type="SMART" id="SM00157">
    <property type="entry name" value="PRP"/>
    <property type="match status" value="1"/>
</dbReference>
<protein>
    <recommendedName>
        <fullName evidence="4">Major prion protein</fullName>
    </recommendedName>
</protein>
<comment type="similarity">
    <text evidence="3">Belongs to the prion family.</text>
</comment>
<evidence type="ECO:0000256" key="1">
    <source>
        <dbReference type="ARBA" id="ARBA00004555"/>
    </source>
</evidence>
<dbReference type="GO" id="GO:0046872">
    <property type="term" value="F:metal ion binding"/>
    <property type="evidence" value="ECO:0007669"/>
    <property type="project" value="UniProtKB-KW"/>
</dbReference>
<evidence type="ECO:0000256" key="9">
    <source>
        <dbReference type="ARBA" id="ARBA00022729"/>
    </source>
</evidence>
<dbReference type="Proteomes" id="UP000515203">
    <property type="component" value="Unplaced"/>
</dbReference>
<evidence type="ECO:0000256" key="19">
    <source>
        <dbReference type="SAM" id="MobiDB-lite"/>
    </source>
</evidence>
<feature type="compositionally biased region" description="Low complexity" evidence="19">
    <location>
        <begin position="36"/>
        <end position="45"/>
    </location>
</feature>